<proteinExistence type="predicted"/>
<gene>
    <name evidence="2" type="ORF">HINF_LOCUS20129</name>
    <name evidence="1" type="ORF">HINF_LOCUS63335</name>
</gene>
<evidence type="ECO:0000313" key="2">
    <source>
        <dbReference type="EMBL" id="CAL6006388.1"/>
    </source>
</evidence>
<dbReference type="GO" id="GO:0016787">
    <property type="term" value="F:hydrolase activity"/>
    <property type="evidence" value="ECO:0007669"/>
    <property type="project" value="UniProtKB-KW"/>
</dbReference>
<dbReference type="InterPro" id="IPR029058">
    <property type="entry name" value="AB_hydrolase_fold"/>
</dbReference>
<sequence length="472" mass="54368">MNDFWNIQTAPIVQQDFYLKQSKFCVFIYLAKSDLKALKTITLTSQKGQQDVTLIINNDFYPNVPLSESLTSGETIFVCNFVNSKCALMSQYSYQISATTKQNMLKPDMMQTQIEAQDDIREQHRIPEISESLKLELDRHVILFQELVDRKLCIFEQIGDLYFNQPLFIFIPDFSSSSDEQHIQLDLTQSSYTYQLKKCRINCMCAFISSPTPLQTKQLINYSRHYFQTSPSRVSLIGKSSGGSLALSLQNLLQDRFVGVNSSQSLPSQNILHHLNAKTIFQAGENDQNAIQCVKSAQKAVHLDAIFNNMELFCFVHSKCGEIVKDFGEKTNVYQNLLVKGQKIAGEIQLRYCTHPALYFLGLVKKQARQFALQCGIFDQDEIFCYNIYVKGRTQATIFYEQENNIRVKIIDPTGIENMKIMFRHNEKTEIHVNNKYFIGYPQEDAIGEQSQMYHLDVNSHYKYAIDISEML</sequence>
<comment type="caution">
    <text evidence="1">The sequence shown here is derived from an EMBL/GenBank/DDBJ whole genome shotgun (WGS) entry which is preliminary data.</text>
</comment>
<name>A0AA86RDP1_9EUKA</name>
<evidence type="ECO:0000313" key="1">
    <source>
        <dbReference type="EMBL" id="CAI9975690.1"/>
    </source>
</evidence>
<keyword evidence="1" id="KW-0378">Hydrolase</keyword>
<dbReference type="SUPFAM" id="SSF53474">
    <property type="entry name" value="alpha/beta-Hydrolases"/>
    <property type="match status" value="1"/>
</dbReference>
<organism evidence="1">
    <name type="scientific">Hexamita inflata</name>
    <dbReference type="NCBI Taxonomy" id="28002"/>
    <lineage>
        <taxon>Eukaryota</taxon>
        <taxon>Metamonada</taxon>
        <taxon>Diplomonadida</taxon>
        <taxon>Hexamitidae</taxon>
        <taxon>Hexamitinae</taxon>
        <taxon>Hexamita</taxon>
    </lineage>
</organism>
<dbReference type="EMBL" id="CATOUU010001170">
    <property type="protein sequence ID" value="CAI9975690.1"/>
    <property type="molecule type" value="Genomic_DNA"/>
</dbReference>
<dbReference type="EMBL" id="CAXDID020000054">
    <property type="protein sequence ID" value="CAL6006388.1"/>
    <property type="molecule type" value="Genomic_DNA"/>
</dbReference>
<accession>A0AA86RDP1</accession>
<reference evidence="2 3" key="2">
    <citation type="submission" date="2024-07" db="EMBL/GenBank/DDBJ databases">
        <authorList>
            <person name="Akdeniz Z."/>
        </authorList>
    </citation>
    <scope>NUCLEOTIDE SEQUENCE [LARGE SCALE GENOMIC DNA]</scope>
</reference>
<reference evidence="1" key="1">
    <citation type="submission" date="2023-06" db="EMBL/GenBank/DDBJ databases">
        <authorList>
            <person name="Kurt Z."/>
        </authorList>
    </citation>
    <scope>NUCLEOTIDE SEQUENCE</scope>
</reference>
<protein>
    <submittedName>
        <fullName evidence="1">Alpha/Beta hydrolase fold</fullName>
    </submittedName>
    <submittedName>
        <fullName evidence="2">Alpha/Beta_hydrolase fold</fullName>
    </submittedName>
</protein>
<dbReference type="AlphaFoldDB" id="A0AA86RDP1"/>
<evidence type="ECO:0000313" key="3">
    <source>
        <dbReference type="Proteomes" id="UP001642409"/>
    </source>
</evidence>
<keyword evidence="3" id="KW-1185">Reference proteome</keyword>
<dbReference type="Proteomes" id="UP001642409">
    <property type="component" value="Unassembled WGS sequence"/>
</dbReference>